<feature type="transmembrane region" description="Helical" evidence="6">
    <location>
        <begin position="43"/>
        <end position="60"/>
    </location>
</feature>
<feature type="transmembrane region" description="Helical" evidence="6">
    <location>
        <begin position="135"/>
        <end position="153"/>
    </location>
</feature>
<gene>
    <name evidence="9" type="ORF">K2173_006198</name>
</gene>
<evidence type="ECO:0000313" key="10">
    <source>
        <dbReference type="Proteomes" id="UP001159364"/>
    </source>
</evidence>
<feature type="transmembrane region" description="Helical" evidence="6">
    <location>
        <begin position="12"/>
        <end position="31"/>
    </location>
</feature>
<feature type="transmembrane region" description="Helical" evidence="6">
    <location>
        <begin position="72"/>
        <end position="93"/>
    </location>
</feature>
<feature type="transmembrane region" description="Helical" evidence="6">
    <location>
        <begin position="253"/>
        <end position="271"/>
    </location>
</feature>
<evidence type="ECO:0000259" key="8">
    <source>
        <dbReference type="Pfam" id="PF00892"/>
    </source>
</evidence>
<comment type="similarity">
    <text evidence="2 6">Belongs to the drug/metabolite transporter (DMT) superfamily. Plant drug/metabolite exporter (P-DME) (TC 2.A.7.4) family.</text>
</comment>
<keyword evidence="5 6" id="KW-0472">Membrane</keyword>
<name>A0AAV8TCU2_9ROSI</name>
<dbReference type="Proteomes" id="UP001159364">
    <property type="component" value="Linkage Group LG05"/>
</dbReference>
<sequence>MCSASEQTKLHLAMTIFQLGYAGNHVILRAALNLGISKLVFPVYRNVIALVLLAPLAYFLEKKERPILTTSVLIQLILIGFVGITSNQVFYLVGLDNTSPTFSSAIENAVPALTFVFAILLGLEQVHFNRRDGVAKVLGTATSFLGATVITLYKGPIVYGSNSPSGQSHLLSALGDANSKNWTLGCICCLGHCLCWSGWIVLQAILLKKYPARFTVYSFTCFFGILQLLAIAVSTERDYQSWKIQSAGELFSVFYAGLIVSGLGFTIQIWVIQKGGPVFVSGYLPMQTMLVAIMASVALGEEFHLGGIMGAVLIIVGLYLVVWGKGEEIKLAETIDASSLVSENSQAKGPGKSLLVQPLLPGRDV</sequence>
<dbReference type="PANTHER" id="PTHR31218">
    <property type="entry name" value="WAT1-RELATED PROTEIN"/>
    <property type="match status" value="1"/>
</dbReference>
<keyword evidence="10" id="KW-1185">Reference proteome</keyword>
<dbReference type="GO" id="GO:0016020">
    <property type="term" value="C:membrane"/>
    <property type="evidence" value="ECO:0007669"/>
    <property type="project" value="UniProtKB-SubCell"/>
</dbReference>
<feature type="transmembrane region" description="Helical" evidence="6">
    <location>
        <begin position="214"/>
        <end position="233"/>
    </location>
</feature>
<feature type="domain" description="EamA" evidence="8">
    <location>
        <begin position="19"/>
        <end position="151"/>
    </location>
</feature>
<evidence type="ECO:0000256" key="7">
    <source>
        <dbReference type="SAM" id="MobiDB-lite"/>
    </source>
</evidence>
<comment type="subcellular location">
    <subcellularLocation>
        <location evidence="1 6">Membrane</location>
        <topology evidence="1 6">Multi-pass membrane protein</topology>
    </subcellularLocation>
</comment>
<dbReference type="EMBL" id="JAIWQS010000005">
    <property type="protein sequence ID" value="KAJ8764458.1"/>
    <property type="molecule type" value="Genomic_DNA"/>
</dbReference>
<feature type="region of interest" description="Disordered" evidence="7">
    <location>
        <begin position="343"/>
        <end position="365"/>
    </location>
</feature>
<evidence type="ECO:0000256" key="3">
    <source>
        <dbReference type="ARBA" id="ARBA00022692"/>
    </source>
</evidence>
<feature type="transmembrane region" description="Helical" evidence="6">
    <location>
        <begin position="105"/>
        <end position="123"/>
    </location>
</feature>
<reference evidence="9 10" key="1">
    <citation type="submission" date="2021-09" db="EMBL/GenBank/DDBJ databases">
        <title>Genomic insights and catalytic innovation underlie evolution of tropane alkaloids biosynthesis.</title>
        <authorList>
            <person name="Wang Y.-J."/>
            <person name="Tian T."/>
            <person name="Huang J.-P."/>
            <person name="Huang S.-X."/>
        </authorList>
    </citation>
    <scope>NUCLEOTIDE SEQUENCE [LARGE SCALE GENOMIC DNA]</scope>
    <source>
        <strain evidence="9">KIB-2018</strain>
        <tissue evidence="9">Leaf</tissue>
    </source>
</reference>
<evidence type="ECO:0000313" key="9">
    <source>
        <dbReference type="EMBL" id="KAJ8764458.1"/>
    </source>
</evidence>
<dbReference type="InterPro" id="IPR000620">
    <property type="entry name" value="EamA_dom"/>
</dbReference>
<accession>A0AAV8TCU2</accession>
<keyword evidence="3 6" id="KW-0812">Transmembrane</keyword>
<dbReference type="InterPro" id="IPR030184">
    <property type="entry name" value="WAT1-related"/>
</dbReference>
<protein>
    <recommendedName>
        <fullName evidence="6">WAT1-related protein</fullName>
    </recommendedName>
</protein>
<feature type="transmembrane region" description="Helical" evidence="6">
    <location>
        <begin position="278"/>
        <end position="297"/>
    </location>
</feature>
<feature type="domain" description="EamA" evidence="8">
    <location>
        <begin position="184"/>
        <end position="322"/>
    </location>
</feature>
<dbReference type="InterPro" id="IPR037185">
    <property type="entry name" value="EmrE-like"/>
</dbReference>
<keyword evidence="4 6" id="KW-1133">Transmembrane helix</keyword>
<dbReference type="GO" id="GO:0022857">
    <property type="term" value="F:transmembrane transporter activity"/>
    <property type="evidence" value="ECO:0007669"/>
    <property type="project" value="InterPro"/>
</dbReference>
<feature type="transmembrane region" description="Helical" evidence="6">
    <location>
        <begin position="182"/>
        <end position="202"/>
    </location>
</feature>
<dbReference type="SUPFAM" id="SSF103481">
    <property type="entry name" value="Multidrug resistance efflux transporter EmrE"/>
    <property type="match status" value="2"/>
</dbReference>
<evidence type="ECO:0000256" key="1">
    <source>
        <dbReference type="ARBA" id="ARBA00004141"/>
    </source>
</evidence>
<evidence type="ECO:0000256" key="5">
    <source>
        <dbReference type="ARBA" id="ARBA00023136"/>
    </source>
</evidence>
<dbReference type="Pfam" id="PF00892">
    <property type="entry name" value="EamA"/>
    <property type="match status" value="2"/>
</dbReference>
<evidence type="ECO:0000256" key="2">
    <source>
        <dbReference type="ARBA" id="ARBA00007635"/>
    </source>
</evidence>
<organism evidence="9 10">
    <name type="scientific">Erythroxylum novogranatense</name>
    <dbReference type="NCBI Taxonomy" id="1862640"/>
    <lineage>
        <taxon>Eukaryota</taxon>
        <taxon>Viridiplantae</taxon>
        <taxon>Streptophyta</taxon>
        <taxon>Embryophyta</taxon>
        <taxon>Tracheophyta</taxon>
        <taxon>Spermatophyta</taxon>
        <taxon>Magnoliopsida</taxon>
        <taxon>eudicotyledons</taxon>
        <taxon>Gunneridae</taxon>
        <taxon>Pentapetalae</taxon>
        <taxon>rosids</taxon>
        <taxon>fabids</taxon>
        <taxon>Malpighiales</taxon>
        <taxon>Erythroxylaceae</taxon>
        <taxon>Erythroxylum</taxon>
    </lineage>
</organism>
<proteinExistence type="inferred from homology"/>
<dbReference type="AlphaFoldDB" id="A0AAV8TCU2"/>
<feature type="transmembrane region" description="Helical" evidence="6">
    <location>
        <begin position="303"/>
        <end position="322"/>
    </location>
</feature>
<comment type="caution">
    <text evidence="9">The sequence shown here is derived from an EMBL/GenBank/DDBJ whole genome shotgun (WGS) entry which is preliminary data.</text>
</comment>
<evidence type="ECO:0000256" key="6">
    <source>
        <dbReference type="RuleBase" id="RU363077"/>
    </source>
</evidence>
<evidence type="ECO:0000256" key="4">
    <source>
        <dbReference type="ARBA" id="ARBA00022989"/>
    </source>
</evidence>